<dbReference type="Gene3D" id="3.40.50.150">
    <property type="entry name" value="Vaccinia Virus protein VP39"/>
    <property type="match status" value="1"/>
</dbReference>
<protein>
    <submittedName>
        <fullName evidence="4">Unannotated protein</fullName>
    </submittedName>
</protein>
<keyword evidence="2" id="KW-0808">Transferase</keyword>
<dbReference type="AlphaFoldDB" id="A0A6J5YDR6"/>
<dbReference type="InterPro" id="IPR029063">
    <property type="entry name" value="SAM-dependent_MTases_sf"/>
</dbReference>
<sequence>MAGDARGRRLIAPEGRETRPTLDRIRESMFNALASLDAIEGARVLDLFAGSGALGIEALSRGADHVTFVDSDRNARRAIETNLISTGYTDRAEVIASTADAYLARAGAAAQPHSLVLLDPPYGFDDDAWTTVLDVLHGRRGIELIVIESSREVAVPRRWDAVRQKWYGGTLVSIFTPADSPPSETPASETAASETAASQTPTSQTLMELS</sequence>
<dbReference type="PIRSF" id="PIRSF004553">
    <property type="entry name" value="CHP00095"/>
    <property type="match status" value="1"/>
</dbReference>
<dbReference type="Pfam" id="PF03602">
    <property type="entry name" value="Cons_hypoth95"/>
    <property type="match status" value="1"/>
</dbReference>
<dbReference type="NCBIfam" id="TIGR00095">
    <property type="entry name" value="16S rRNA (guanine(966)-N(2))-methyltransferase RsmD"/>
    <property type="match status" value="1"/>
</dbReference>
<dbReference type="PANTHER" id="PTHR43542:SF1">
    <property type="entry name" value="METHYLTRANSFERASE"/>
    <property type="match status" value="1"/>
</dbReference>
<feature type="region of interest" description="Disordered" evidence="3">
    <location>
        <begin position="177"/>
        <end position="210"/>
    </location>
</feature>
<evidence type="ECO:0000256" key="3">
    <source>
        <dbReference type="SAM" id="MobiDB-lite"/>
    </source>
</evidence>
<dbReference type="EMBL" id="CAEMXZ010000137">
    <property type="protein sequence ID" value="CAB4324364.1"/>
    <property type="molecule type" value="Genomic_DNA"/>
</dbReference>
<accession>A0A6J5YDR6</accession>
<reference evidence="4" key="1">
    <citation type="submission" date="2020-05" db="EMBL/GenBank/DDBJ databases">
        <authorList>
            <person name="Chiriac C."/>
            <person name="Salcher M."/>
            <person name="Ghai R."/>
            <person name="Kavagutti S V."/>
        </authorList>
    </citation>
    <scope>NUCLEOTIDE SEQUENCE</scope>
</reference>
<dbReference type="CDD" id="cd02440">
    <property type="entry name" value="AdoMet_MTases"/>
    <property type="match status" value="1"/>
</dbReference>
<evidence type="ECO:0000256" key="1">
    <source>
        <dbReference type="ARBA" id="ARBA00022603"/>
    </source>
</evidence>
<evidence type="ECO:0000256" key="2">
    <source>
        <dbReference type="ARBA" id="ARBA00022679"/>
    </source>
</evidence>
<dbReference type="InterPro" id="IPR004398">
    <property type="entry name" value="RNA_MeTrfase_RsmD"/>
</dbReference>
<proteinExistence type="predicted"/>
<keyword evidence="1" id="KW-0489">Methyltransferase</keyword>
<name>A0A6J5YDR6_9ZZZZ</name>
<dbReference type="GO" id="GO:0031167">
    <property type="term" value="P:rRNA methylation"/>
    <property type="evidence" value="ECO:0007669"/>
    <property type="project" value="InterPro"/>
</dbReference>
<organism evidence="4">
    <name type="scientific">freshwater metagenome</name>
    <dbReference type="NCBI Taxonomy" id="449393"/>
    <lineage>
        <taxon>unclassified sequences</taxon>
        <taxon>metagenomes</taxon>
        <taxon>ecological metagenomes</taxon>
    </lineage>
</organism>
<evidence type="ECO:0000313" key="4">
    <source>
        <dbReference type="EMBL" id="CAB4324364.1"/>
    </source>
</evidence>
<dbReference type="SUPFAM" id="SSF53335">
    <property type="entry name" value="S-adenosyl-L-methionine-dependent methyltransferases"/>
    <property type="match status" value="1"/>
</dbReference>
<feature type="compositionally biased region" description="Low complexity" evidence="3">
    <location>
        <begin position="185"/>
        <end position="210"/>
    </location>
</feature>
<dbReference type="GO" id="GO:0008168">
    <property type="term" value="F:methyltransferase activity"/>
    <property type="evidence" value="ECO:0007669"/>
    <property type="project" value="UniProtKB-KW"/>
</dbReference>
<dbReference type="PANTHER" id="PTHR43542">
    <property type="entry name" value="METHYLTRANSFERASE"/>
    <property type="match status" value="1"/>
</dbReference>
<gene>
    <name evidence="4" type="ORF">UFOPK1392_02133</name>
</gene>